<evidence type="ECO:0000313" key="1">
    <source>
        <dbReference type="EMBL" id="GIE26186.1"/>
    </source>
</evidence>
<reference evidence="1 2" key="1">
    <citation type="submission" date="2021-01" db="EMBL/GenBank/DDBJ databases">
        <title>Whole genome shotgun sequence of Actinoplanes humidus NBRC 14915.</title>
        <authorList>
            <person name="Komaki H."/>
            <person name="Tamura T."/>
        </authorList>
    </citation>
    <scope>NUCLEOTIDE SEQUENCE [LARGE SCALE GENOMIC DNA]</scope>
    <source>
        <strain evidence="1 2">NBRC 14915</strain>
    </source>
</reference>
<organism evidence="1 2">
    <name type="scientific">Winogradskya humida</name>
    <dbReference type="NCBI Taxonomy" id="113566"/>
    <lineage>
        <taxon>Bacteria</taxon>
        <taxon>Bacillati</taxon>
        <taxon>Actinomycetota</taxon>
        <taxon>Actinomycetes</taxon>
        <taxon>Micromonosporales</taxon>
        <taxon>Micromonosporaceae</taxon>
        <taxon>Winogradskya</taxon>
    </lineage>
</organism>
<comment type="caution">
    <text evidence="1">The sequence shown here is derived from an EMBL/GenBank/DDBJ whole genome shotgun (WGS) entry which is preliminary data.</text>
</comment>
<dbReference type="Proteomes" id="UP000603200">
    <property type="component" value="Unassembled WGS sequence"/>
</dbReference>
<accession>A0ABQ4A5R3</accession>
<sequence>MPPPLTIMSIVGGGFEDKRWTRGIDDLVRATRGDFGTDPFTLTVMFLVPAEVWVPPFSGLRLRSYSGETLSVEVQVALAEHPVGNARSELLDLLDKAVRRAEAWGRRTKRITGPLVEVRKSAAALRAQVVDQTADQGAEGG</sequence>
<gene>
    <name evidence="1" type="ORF">Ahu01nite_092880</name>
</gene>
<evidence type="ECO:0000313" key="2">
    <source>
        <dbReference type="Proteomes" id="UP000603200"/>
    </source>
</evidence>
<keyword evidence="2" id="KW-1185">Reference proteome</keyword>
<protein>
    <recommendedName>
        <fullName evidence="3">DUF3168 domain-containing protein</fullName>
    </recommendedName>
</protein>
<name>A0ABQ4A5R3_9ACTN</name>
<dbReference type="RefSeq" id="WP_203843099.1">
    <property type="nucleotide sequence ID" value="NZ_BAAATV010000018.1"/>
</dbReference>
<dbReference type="EMBL" id="BOMN01000139">
    <property type="protein sequence ID" value="GIE26186.1"/>
    <property type="molecule type" value="Genomic_DNA"/>
</dbReference>
<evidence type="ECO:0008006" key="3">
    <source>
        <dbReference type="Google" id="ProtNLM"/>
    </source>
</evidence>
<proteinExistence type="predicted"/>